<feature type="transmembrane region" description="Helical" evidence="7">
    <location>
        <begin position="81"/>
        <end position="103"/>
    </location>
</feature>
<protein>
    <recommendedName>
        <fullName evidence="8">Major facilitator superfamily (MFS) profile domain-containing protein</fullName>
    </recommendedName>
</protein>
<dbReference type="EMBL" id="JABEYC010000494">
    <property type="protein sequence ID" value="KAF4976733.1"/>
    <property type="molecule type" value="Genomic_DNA"/>
</dbReference>
<organism evidence="9 10">
    <name type="scientific">Fusarium zealandicum</name>
    <dbReference type="NCBI Taxonomy" id="1053134"/>
    <lineage>
        <taxon>Eukaryota</taxon>
        <taxon>Fungi</taxon>
        <taxon>Dikarya</taxon>
        <taxon>Ascomycota</taxon>
        <taxon>Pezizomycotina</taxon>
        <taxon>Sordariomycetes</taxon>
        <taxon>Hypocreomycetidae</taxon>
        <taxon>Hypocreales</taxon>
        <taxon>Nectriaceae</taxon>
        <taxon>Fusarium</taxon>
        <taxon>Fusarium staphyleae species complex</taxon>
    </lineage>
</organism>
<keyword evidence="3 7" id="KW-1133">Transmembrane helix</keyword>
<feature type="domain" description="Major facilitator superfamily (MFS) profile" evidence="8">
    <location>
        <begin position="46"/>
        <end position="575"/>
    </location>
</feature>
<sequence length="575" mass="60797">MADSNKAAAPSPPTQETNVAAPQPVSGDAAATQEPQIDSALKRNLVVFALGLAILVGVLDATIVATLVPSIADDFSSVDSAAWYGSAYLLVTGAIMPTFGKLYSAFPSKIVFLSSVAFLEIGSLICALAKNSPTFIGGRAVAGLGAAGIISGGLIITAQVTPLHQRPMYTGILGSLEGVGIVIGPIIGGHIASSIGWRWCFWINLPIGAVLCAILVFFFHPPKRTADEQQKQDQKTWRQRILELDLEGGLAITGSLTCLLLALEWGGTTYPWGDGRIIALFVIFGVSLICVGVHQRWKGEAATFPTRLLKNRTFAMYLILGFCFAGAQFTVLYYLPMWFQAVQGVSAAESGTRLLAMVVSVIVIAIFSGAGSSVVGYLPPFAYLATVLASVGAGMLFTLHPGISQSKWIGYQILFGAGSGTGIQQAIVGVQVAVDHADVAYATSSVMLVNTLAGSIFIGASQTLFLSEMTKVVERLPNLDQNTLLSGFQSIRDMLDSEDLVIAIDAYNRGVTKAFLIALVLCSVTVLTWPFVRWIPLKKKEEKSVEGGADGKPEAVKEAKAEETTPAQSNPSTGT</sequence>
<feature type="transmembrane region" description="Helical" evidence="7">
    <location>
        <begin position="199"/>
        <end position="220"/>
    </location>
</feature>
<keyword evidence="5" id="KW-0325">Glycoprotein</keyword>
<feature type="transmembrane region" description="Helical" evidence="7">
    <location>
        <begin position="168"/>
        <end position="187"/>
    </location>
</feature>
<dbReference type="Pfam" id="PF07690">
    <property type="entry name" value="MFS_1"/>
    <property type="match status" value="1"/>
</dbReference>
<dbReference type="Proteomes" id="UP000635477">
    <property type="component" value="Unassembled WGS sequence"/>
</dbReference>
<evidence type="ECO:0000256" key="1">
    <source>
        <dbReference type="ARBA" id="ARBA00004141"/>
    </source>
</evidence>
<feature type="region of interest" description="Disordered" evidence="6">
    <location>
        <begin position="541"/>
        <end position="575"/>
    </location>
</feature>
<evidence type="ECO:0000256" key="4">
    <source>
        <dbReference type="ARBA" id="ARBA00023136"/>
    </source>
</evidence>
<evidence type="ECO:0000256" key="7">
    <source>
        <dbReference type="SAM" id="Phobius"/>
    </source>
</evidence>
<feature type="transmembrane region" description="Helical" evidence="7">
    <location>
        <begin position="514"/>
        <end position="532"/>
    </location>
</feature>
<dbReference type="InterPro" id="IPR020846">
    <property type="entry name" value="MFS_dom"/>
</dbReference>
<keyword evidence="10" id="KW-1185">Reference proteome</keyword>
<evidence type="ECO:0000256" key="5">
    <source>
        <dbReference type="ARBA" id="ARBA00023180"/>
    </source>
</evidence>
<feature type="compositionally biased region" description="Basic and acidic residues" evidence="6">
    <location>
        <begin position="541"/>
        <end position="563"/>
    </location>
</feature>
<feature type="transmembrane region" description="Helical" evidence="7">
    <location>
        <begin position="446"/>
        <end position="466"/>
    </location>
</feature>
<feature type="transmembrane region" description="Helical" evidence="7">
    <location>
        <begin position="381"/>
        <end position="403"/>
    </location>
</feature>
<feature type="transmembrane region" description="Helical" evidence="7">
    <location>
        <begin position="45"/>
        <end position="69"/>
    </location>
</feature>
<feature type="transmembrane region" description="Helical" evidence="7">
    <location>
        <begin position="314"/>
        <end position="334"/>
    </location>
</feature>
<feature type="transmembrane region" description="Helical" evidence="7">
    <location>
        <begin position="354"/>
        <end position="374"/>
    </location>
</feature>
<dbReference type="Gene3D" id="1.20.1250.20">
    <property type="entry name" value="MFS general substrate transporter like domains"/>
    <property type="match status" value="1"/>
</dbReference>
<dbReference type="SUPFAM" id="SSF103473">
    <property type="entry name" value="MFS general substrate transporter"/>
    <property type="match status" value="1"/>
</dbReference>
<proteinExistence type="predicted"/>
<dbReference type="PANTHER" id="PTHR23501:SF199">
    <property type="entry name" value="MFS EFFLUX TRANSPORTER INPD-RELATED"/>
    <property type="match status" value="1"/>
</dbReference>
<evidence type="ECO:0000313" key="10">
    <source>
        <dbReference type="Proteomes" id="UP000635477"/>
    </source>
</evidence>
<comment type="caution">
    <text evidence="9">The sequence shown here is derived from an EMBL/GenBank/DDBJ whole genome shotgun (WGS) entry which is preliminary data.</text>
</comment>
<evidence type="ECO:0000313" key="9">
    <source>
        <dbReference type="EMBL" id="KAF4976733.1"/>
    </source>
</evidence>
<reference evidence="9" key="1">
    <citation type="journal article" date="2020" name="BMC Genomics">
        <title>Correction to: Identification and distribution of gene clusters required for synthesis of sphingolipid metabolism inhibitors in diverse species of the filamentous fungus Fusarium.</title>
        <authorList>
            <person name="Kim H.S."/>
            <person name="Lohmar J.M."/>
            <person name="Busman M."/>
            <person name="Brown D.W."/>
            <person name="Naumann T.A."/>
            <person name="Divon H.H."/>
            <person name="Lysoe E."/>
            <person name="Uhlig S."/>
            <person name="Proctor R.H."/>
        </authorList>
    </citation>
    <scope>NUCLEOTIDE SEQUENCE</scope>
    <source>
        <strain evidence="9">NRRL 22465</strain>
    </source>
</reference>
<keyword evidence="2 7" id="KW-0812">Transmembrane</keyword>
<dbReference type="InterPro" id="IPR011701">
    <property type="entry name" value="MFS"/>
</dbReference>
<dbReference type="PROSITE" id="PS50850">
    <property type="entry name" value="MFS"/>
    <property type="match status" value="1"/>
</dbReference>
<feature type="transmembrane region" description="Helical" evidence="7">
    <location>
        <begin position="136"/>
        <end position="156"/>
    </location>
</feature>
<feature type="transmembrane region" description="Helical" evidence="7">
    <location>
        <begin position="110"/>
        <end position="130"/>
    </location>
</feature>
<dbReference type="GO" id="GO:0005886">
    <property type="term" value="C:plasma membrane"/>
    <property type="evidence" value="ECO:0007669"/>
    <property type="project" value="TreeGrafter"/>
</dbReference>
<gene>
    <name evidence="9" type="ORF">FZEAL_6648</name>
</gene>
<name>A0A8H4UIE0_9HYPO</name>
<evidence type="ECO:0000259" key="8">
    <source>
        <dbReference type="PROSITE" id="PS50850"/>
    </source>
</evidence>
<reference evidence="9" key="2">
    <citation type="submission" date="2020-05" db="EMBL/GenBank/DDBJ databases">
        <authorList>
            <person name="Kim H.-S."/>
            <person name="Proctor R.H."/>
            <person name="Brown D.W."/>
        </authorList>
    </citation>
    <scope>NUCLEOTIDE SEQUENCE</scope>
    <source>
        <strain evidence="9">NRRL 22465</strain>
    </source>
</reference>
<evidence type="ECO:0000256" key="3">
    <source>
        <dbReference type="ARBA" id="ARBA00022989"/>
    </source>
</evidence>
<evidence type="ECO:0000256" key="2">
    <source>
        <dbReference type="ARBA" id="ARBA00022692"/>
    </source>
</evidence>
<feature type="region of interest" description="Disordered" evidence="6">
    <location>
        <begin position="1"/>
        <end position="28"/>
    </location>
</feature>
<comment type="subcellular location">
    <subcellularLocation>
        <location evidence="1">Membrane</location>
        <topology evidence="1">Multi-pass membrane protein</topology>
    </subcellularLocation>
</comment>
<feature type="transmembrane region" description="Helical" evidence="7">
    <location>
        <begin position="241"/>
        <end position="263"/>
    </location>
</feature>
<dbReference type="OrthoDB" id="10021397at2759"/>
<dbReference type="PANTHER" id="PTHR23501">
    <property type="entry name" value="MAJOR FACILITATOR SUPERFAMILY"/>
    <property type="match status" value="1"/>
</dbReference>
<evidence type="ECO:0000256" key="6">
    <source>
        <dbReference type="SAM" id="MobiDB-lite"/>
    </source>
</evidence>
<keyword evidence="4 7" id="KW-0472">Membrane</keyword>
<feature type="transmembrane region" description="Helical" evidence="7">
    <location>
        <begin position="275"/>
        <end position="293"/>
    </location>
</feature>
<dbReference type="GO" id="GO:0022857">
    <property type="term" value="F:transmembrane transporter activity"/>
    <property type="evidence" value="ECO:0007669"/>
    <property type="project" value="InterPro"/>
</dbReference>
<feature type="transmembrane region" description="Helical" evidence="7">
    <location>
        <begin position="409"/>
        <end position="434"/>
    </location>
</feature>
<dbReference type="PRINTS" id="PR01036">
    <property type="entry name" value="TCRTETB"/>
</dbReference>
<dbReference type="CDD" id="cd17502">
    <property type="entry name" value="MFS_Azr1_MDR_like"/>
    <property type="match status" value="1"/>
</dbReference>
<dbReference type="AlphaFoldDB" id="A0A8H4UIE0"/>
<dbReference type="InterPro" id="IPR036259">
    <property type="entry name" value="MFS_trans_sf"/>
</dbReference>
<accession>A0A8H4UIE0</accession>